<dbReference type="Gene3D" id="1.25.40.20">
    <property type="entry name" value="Ankyrin repeat-containing domain"/>
    <property type="match status" value="1"/>
</dbReference>
<comment type="caution">
    <text evidence="4">The sequence shown here is derived from an EMBL/GenBank/DDBJ whole genome shotgun (WGS) entry which is preliminary data.</text>
</comment>
<gene>
    <name evidence="4" type="ORF">SAY87_006889</name>
</gene>
<sequence length="83" mass="9263">MLPDKFGSTALHIATRKNRVEIVNELLMLGDPNVNALTRDHKTSLDIAEGLPLSEESSHIRECLTRNGAVRANVHTQRPYLIC</sequence>
<evidence type="ECO:0000256" key="1">
    <source>
        <dbReference type="ARBA" id="ARBA00022737"/>
    </source>
</evidence>
<organism evidence="4 5">
    <name type="scientific">Trapa incisa</name>
    <dbReference type="NCBI Taxonomy" id="236973"/>
    <lineage>
        <taxon>Eukaryota</taxon>
        <taxon>Viridiplantae</taxon>
        <taxon>Streptophyta</taxon>
        <taxon>Embryophyta</taxon>
        <taxon>Tracheophyta</taxon>
        <taxon>Spermatophyta</taxon>
        <taxon>Magnoliopsida</taxon>
        <taxon>eudicotyledons</taxon>
        <taxon>Gunneridae</taxon>
        <taxon>Pentapetalae</taxon>
        <taxon>rosids</taxon>
        <taxon>malvids</taxon>
        <taxon>Myrtales</taxon>
        <taxon>Lythraceae</taxon>
        <taxon>Trapa</taxon>
    </lineage>
</organism>
<dbReference type="PANTHER" id="PTHR24186:SF49">
    <property type="entry name" value="ANKYRIN REPEAT FAMILY PROTEIN"/>
    <property type="match status" value="1"/>
</dbReference>
<dbReference type="SMART" id="SM00248">
    <property type="entry name" value="ANK"/>
    <property type="match status" value="1"/>
</dbReference>
<dbReference type="SUPFAM" id="SSF48403">
    <property type="entry name" value="Ankyrin repeat"/>
    <property type="match status" value="1"/>
</dbReference>
<dbReference type="Pfam" id="PF00023">
    <property type="entry name" value="Ank"/>
    <property type="match status" value="1"/>
</dbReference>
<evidence type="ECO:0000256" key="2">
    <source>
        <dbReference type="ARBA" id="ARBA00023043"/>
    </source>
</evidence>
<keyword evidence="2 3" id="KW-0040">ANK repeat</keyword>
<evidence type="ECO:0000256" key="3">
    <source>
        <dbReference type="PROSITE-ProRule" id="PRU00023"/>
    </source>
</evidence>
<dbReference type="GO" id="GO:0005886">
    <property type="term" value="C:plasma membrane"/>
    <property type="evidence" value="ECO:0007669"/>
    <property type="project" value="TreeGrafter"/>
</dbReference>
<dbReference type="AlphaFoldDB" id="A0AAN7K0D6"/>
<dbReference type="PROSITE" id="PS50088">
    <property type="entry name" value="ANK_REPEAT"/>
    <property type="match status" value="1"/>
</dbReference>
<dbReference type="InterPro" id="IPR036770">
    <property type="entry name" value="Ankyrin_rpt-contain_sf"/>
</dbReference>
<feature type="repeat" description="ANK" evidence="3">
    <location>
        <begin position="6"/>
        <end position="39"/>
    </location>
</feature>
<accession>A0AAN7K0D6</accession>
<evidence type="ECO:0000313" key="4">
    <source>
        <dbReference type="EMBL" id="KAK4756762.1"/>
    </source>
</evidence>
<keyword evidence="5" id="KW-1185">Reference proteome</keyword>
<proteinExistence type="predicted"/>
<dbReference type="PANTHER" id="PTHR24186">
    <property type="entry name" value="PROTEIN PHOSPHATASE 1 REGULATORY SUBUNIT"/>
    <property type="match status" value="1"/>
</dbReference>
<protein>
    <submittedName>
        <fullName evidence="4">Uncharacterized protein</fullName>
    </submittedName>
</protein>
<evidence type="ECO:0000313" key="5">
    <source>
        <dbReference type="Proteomes" id="UP001345219"/>
    </source>
</evidence>
<reference evidence="4 5" key="1">
    <citation type="journal article" date="2023" name="Hortic Res">
        <title>Pangenome of water caltrop reveals structural variations and asymmetric subgenome divergence after allopolyploidization.</title>
        <authorList>
            <person name="Zhang X."/>
            <person name="Chen Y."/>
            <person name="Wang L."/>
            <person name="Yuan Y."/>
            <person name="Fang M."/>
            <person name="Shi L."/>
            <person name="Lu R."/>
            <person name="Comes H.P."/>
            <person name="Ma Y."/>
            <person name="Chen Y."/>
            <person name="Huang G."/>
            <person name="Zhou Y."/>
            <person name="Zheng Z."/>
            <person name="Qiu Y."/>
        </authorList>
    </citation>
    <scope>NUCLEOTIDE SEQUENCE [LARGE SCALE GENOMIC DNA]</scope>
    <source>
        <tissue evidence="4">Roots</tissue>
    </source>
</reference>
<dbReference type="Proteomes" id="UP001345219">
    <property type="component" value="Chromosome 6"/>
</dbReference>
<dbReference type="InterPro" id="IPR002110">
    <property type="entry name" value="Ankyrin_rpt"/>
</dbReference>
<name>A0AAN7K0D6_9MYRT</name>
<keyword evidence="1" id="KW-0677">Repeat</keyword>
<dbReference type="PROSITE" id="PS50297">
    <property type="entry name" value="ANK_REP_REGION"/>
    <property type="match status" value="1"/>
</dbReference>
<dbReference type="EMBL" id="JAXIOK010000013">
    <property type="protein sequence ID" value="KAK4756762.1"/>
    <property type="molecule type" value="Genomic_DNA"/>
</dbReference>